<keyword evidence="1" id="KW-0732">Signal</keyword>
<feature type="chain" id="PRO_5047134011" evidence="1">
    <location>
        <begin position="37"/>
        <end position="221"/>
    </location>
</feature>
<dbReference type="Proteomes" id="UP000813018">
    <property type="component" value="Unassembled WGS sequence"/>
</dbReference>
<dbReference type="EMBL" id="JAHYXK010000003">
    <property type="protein sequence ID" value="MBW7466565.1"/>
    <property type="molecule type" value="Genomic_DNA"/>
</dbReference>
<evidence type="ECO:0000313" key="3">
    <source>
        <dbReference type="Proteomes" id="UP000813018"/>
    </source>
</evidence>
<sequence length="221" mass="24500">MISGIHDNVKHSRYLKKALGAIVFLLLLFAAMPEQAAAQSKKRVVQFSGFVATGDSLYGVAGVSVYVPGTTRGTQSNEFGFFSVPVVAGDSVMFSALGYKKQYLIIPKTYSSESYSVIMQMQEDPTELPTVDVFPWPTERDFREAVANVRLPDEGRAMAMRNLDPERLEELFKTTPMDGAANFRVSQQQLMQQQQNRVMYPTISPFAIPALLNAIFKGNGN</sequence>
<protein>
    <submittedName>
        <fullName evidence="2">Carboxypeptidase-like regulatory domain-containing protein</fullName>
    </submittedName>
</protein>
<proteinExistence type="predicted"/>
<evidence type="ECO:0000256" key="1">
    <source>
        <dbReference type="SAM" id="SignalP"/>
    </source>
</evidence>
<gene>
    <name evidence="2" type="ORF">K0O23_05765</name>
</gene>
<accession>A0ABS7CRV4</accession>
<feature type="signal peptide" evidence="1">
    <location>
        <begin position="1"/>
        <end position="36"/>
    </location>
</feature>
<dbReference type="InterPro" id="IPR008969">
    <property type="entry name" value="CarboxyPept-like_regulatory"/>
</dbReference>
<dbReference type="SUPFAM" id="SSF49464">
    <property type="entry name" value="Carboxypeptidase regulatory domain-like"/>
    <property type="match status" value="1"/>
</dbReference>
<evidence type="ECO:0000313" key="2">
    <source>
        <dbReference type="EMBL" id="MBW7466565.1"/>
    </source>
</evidence>
<keyword evidence="3" id="KW-1185">Reference proteome</keyword>
<comment type="caution">
    <text evidence="2">The sequence shown here is derived from an EMBL/GenBank/DDBJ whole genome shotgun (WGS) entry which is preliminary data.</text>
</comment>
<name>A0ABS7CRV4_9BACT</name>
<organism evidence="2 3">
    <name type="scientific">Pontibacter aydingkolensis</name>
    <dbReference type="NCBI Taxonomy" id="1911536"/>
    <lineage>
        <taxon>Bacteria</taxon>
        <taxon>Pseudomonadati</taxon>
        <taxon>Bacteroidota</taxon>
        <taxon>Cytophagia</taxon>
        <taxon>Cytophagales</taxon>
        <taxon>Hymenobacteraceae</taxon>
        <taxon>Pontibacter</taxon>
    </lineage>
</organism>
<reference evidence="2 3" key="1">
    <citation type="journal article" date="2016" name="Int. J. Syst. Evol. Microbiol.">
        <title>Pontibacter aydingkolensis sp. nov., isolated from soil of a salt lake.</title>
        <authorList>
            <person name="Osman G."/>
            <person name="Zhang T."/>
            <person name="Lou K."/>
            <person name="Gao Y."/>
            <person name="Chang W."/>
            <person name="Lin Q."/>
            <person name="Yang H.M."/>
            <person name="Huo X.D."/>
            <person name="Wang N."/>
        </authorList>
    </citation>
    <scope>NUCLEOTIDE SEQUENCE [LARGE SCALE GENOMIC DNA]</scope>
    <source>
        <strain evidence="2 3">KACC 19255</strain>
    </source>
</reference>
<dbReference type="Pfam" id="PF13715">
    <property type="entry name" value="CarbopepD_reg_2"/>
    <property type="match status" value="1"/>
</dbReference>